<evidence type="ECO:0000313" key="4">
    <source>
        <dbReference type="EMBL" id="SBT40842.1"/>
    </source>
</evidence>
<reference evidence="4 5" key="1">
    <citation type="submission" date="2016-06" db="EMBL/GenBank/DDBJ databases">
        <authorList>
            <person name="Kjaerup R.B."/>
            <person name="Dalgaard T.S."/>
            <person name="Juul-Madsen H.R."/>
        </authorList>
    </citation>
    <scope>NUCLEOTIDE SEQUENCE [LARGE SCALE GENOMIC DNA]</scope>
    <source>
        <strain evidence="4 5">DSM 45248</strain>
    </source>
</reference>
<dbReference type="InterPro" id="IPR024474">
    <property type="entry name" value="Znf_dom_IS66"/>
</dbReference>
<feature type="compositionally biased region" description="Basic and acidic residues" evidence="1">
    <location>
        <begin position="84"/>
        <end position="101"/>
    </location>
</feature>
<evidence type="ECO:0000313" key="5">
    <source>
        <dbReference type="Proteomes" id="UP000198765"/>
    </source>
</evidence>
<keyword evidence="5" id="KW-1185">Reference proteome</keyword>
<evidence type="ECO:0000259" key="2">
    <source>
        <dbReference type="Pfam" id="PF13005"/>
    </source>
</evidence>
<feature type="compositionally biased region" description="Polar residues" evidence="1">
    <location>
        <begin position="186"/>
        <end position="200"/>
    </location>
</feature>
<evidence type="ECO:0000256" key="1">
    <source>
        <dbReference type="SAM" id="MobiDB-lite"/>
    </source>
</evidence>
<feature type="compositionally biased region" description="Low complexity" evidence="1">
    <location>
        <begin position="201"/>
        <end position="214"/>
    </location>
</feature>
<gene>
    <name evidence="4" type="ORF">GA0070621_1073</name>
</gene>
<dbReference type="GO" id="GO:0008270">
    <property type="term" value="F:zinc ion binding"/>
    <property type="evidence" value="ECO:0007669"/>
    <property type="project" value="UniProtKB-KW"/>
</dbReference>
<feature type="region of interest" description="Disordered" evidence="1">
    <location>
        <begin position="57"/>
        <end position="101"/>
    </location>
</feature>
<protein>
    <submittedName>
        <fullName evidence="4">Zinc-finger binding domain of transposase IS66</fullName>
    </submittedName>
</protein>
<sequence length="221" mass="23462">MTRVLSVLDHGGVSGMPSIVELLERLARLEARIGELERDNAGLRRENAVLRAENADLRARLGQDSSNSSRPPSSDGLVKPTPKSLRERPGGQPGHEGRTLRQVADPHERVEHEPAGCGGCGAGLAGAPVTGVAVRQVFDLPDIGVRVVEHRIVSRRCGCGRVRIGQLRQSRIVRRSGTSAADPYACSNSAHATSDRLSNMTGNLPPTTDTTTGNSAAPSWS</sequence>
<feature type="domain" description="DUF6444" evidence="3">
    <location>
        <begin position="32"/>
        <end position="98"/>
    </location>
</feature>
<dbReference type="AlphaFoldDB" id="A0A1A8ZAL6"/>
<feature type="region of interest" description="Disordered" evidence="1">
    <location>
        <begin position="175"/>
        <end position="221"/>
    </location>
</feature>
<feature type="compositionally biased region" description="Low complexity" evidence="1">
    <location>
        <begin position="65"/>
        <end position="74"/>
    </location>
</feature>
<dbReference type="Proteomes" id="UP000198765">
    <property type="component" value="Chromosome I"/>
</dbReference>
<feature type="domain" description="Transposase IS66 zinc-finger binding" evidence="2">
    <location>
        <begin position="116"/>
        <end position="159"/>
    </location>
</feature>
<organism evidence="4 5">
    <name type="scientific">Micromonospora narathiwatensis</name>
    <dbReference type="NCBI Taxonomy" id="299146"/>
    <lineage>
        <taxon>Bacteria</taxon>
        <taxon>Bacillati</taxon>
        <taxon>Actinomycetota</taxon>
        <taxon>Actinomycetes</taxon>
        <taxon>Micromonosporales</taxon>
        <taxon>Micromonosporaceae</taxon>
        <taxon>Micromonospora</taxon>
    </lineage>
</organism>
<name>A0A1A8ZAL6_9ACTN</name>
<dbReference type="InterPro" id="IPR045618">
    <property type="entry name" value="DUF6444"/>
</dbReference>
<dbReference type="EMBL" id="LT594324">
    <property type="protein sequence ID" value="SBT40842.1"/>
    <property type="molecule type" value="Genomic_DNA"/>
</dbReference>
<keyword evidence="4" id="KW-0479">Metal-binding</keyword>
<dbReference type="Pfam" id="PF13005">
    <property type="entry name" value="zf-IS66"/>
    <property type="match status" value="1"/>
</dbReference>
<keyword evidence="4" id="KW-0862">Zinc</keyword>
<keyword evidence="4" id="KW-0863">Zinc-finger</keyword>
<dbReference type="Pfam" id="PF20042">
    <property type="entry name" value="DUF6444"/>
    <property type="match status" value="1"/>
</dbReference>
<proteinExistence type="predicted"/>
<evidence type="ECO:0000259" key="3">
    <source>
        <dbReference type="Pfam" id="PF20042"/>
    </source>
</evidence>
<accession>A0A1A8ZAL6</accession>
<dbReference type="PATRIC" id="fig|299146.4.peg.1110"/>